<organism evidence="5 6">
    <name type="scientific">Streptomyces subrutilus</name>
    <dbReference type="NCBI Taxonomy" id="36818"/>
    <lineage>
        <taxon>Bacteria</taxon>
        <taxon>Bacillati</taxon>
        <taxon>Actinomycetota</taxon>
        <taxon>Actinomycetes</taxon>
        <taxon>Kitasatosporales</taxon>
        <taxon>Streptomycetaceae</taxon>
        <taxon>Streptomyces</taxon>
    </lineage>
</organism>
<dbReference type="Gene3D" id="2.60.40.290">
    <property type="match status" value="1"/>
</dbReference>
<dbReference type="Gene3D" id="2.60.40.10">
    <property type="entry name" value="Immunoglobulins"/>
    <property type="match status" value="1"/>
</dbReference>
<dbReference type="Proteomes" id="UP000634660">
    <property type="component" value="Unassembled WGS sequence"/>
</dbReference>
<dbReference type="Pfam" id="PF00553">
    <property type="entry name" value="CBM_2"/>
    <property type="match status" value="1"/>
</dbReference>
<feature type="domain" description="CBM2" evidence="4">
    <location>
        <begin position="53"/>
        <end position="147"/>
    </location>
</feature>
<gene>
    <name evidence="5" type="ORF">GCM10010371_47330</name>
</gene>
<dbReference type="AlphaFoldDB" id="A0A918R3W2"/>
<dbReference type="InterPro" id="IPR013783">
    <property type="entry name" value="Ig-like_fold"/>
</dbReference>
<dbReference type="SMART" id="SM00637">
    <property type="entry name" value="CBD_II"/>
    <property type="match status" value="1"/>
</dbReference>
<dbReference type="InterPro" id="IPR012291">
    <property type="entry name" value="CBM2_carb-bd_dom_sf"/>
</dbReference>
<dbReference type="PROSITE" id="PS51173">
    <property type="entry name" value="CBM2"/>
    <property type="match status" value="1"/>
</dbReference>
<feature type="compositionally biased region" description="Low complexity" evidence="3">
    <location>
        <begin position="137"/>
        <end position="147"/>
    </location>
</feature>
<comment type="caution">
    <text evidence="5">The sequence shown here is derived from an EMBL/GenBank/DDBJ whole genome shotgun (WGS) entry which is preliminary data.</text>
</comment>
<dbReference type="InterPro" id="IPR001919">
    <property type="entry name" value="CBD2"/>
</dbReference>
<dbReference type="GO" id="GO:0004553">
    <property type="term" value="F:hydrolase activity, hydrolyzing O-glycosyl compounds"/>
    <property type="evidence" value="ECO:0007669"/>
    <property type="project" value="InterPro"/>
</dbReference>
<evidence type="ECO:0000259" key="4">
    <source>
        <dbReference type="PROSITE" id="PS51173"/>
    </source>
</evidence>
<proteinExistence type="predicted"/>
<evidence type="ECO:0000313" key="5">
    <source>
        <dbReference type="EMBL" id="GGZ82122.1"/>
    </source>
</evidence>
<keyword evidence="2" id="KW-0624">Polysaccharide degradation</keyword>
<dbReference type="InterPro" id="IPR008965">
    <property type="entry name" value="CBM2/CBM3_carb-bd_dom_sf"/>
</dbReference>
<feature type="region of interest" description="Disordered" evidence="3">
    <location>
        <begin position="98"/>
        <end position="147"/>
    </location>
</feature>
<reference evidence="5" key="2">
    <citation type="submission" date="2020-09" db="EMBL/GenBank/DDBJ databases">
        <authorList>
            <person name="Sun Q."/>
            <person name="Ohkuma M."/>
        </authorList>
    </citation>
    <scope>NUCLEOTIDE SEQUENCE</scope>
    <source>
        <strain evidence="5">JCM 4834</strain>
    </source>
</reference>
<evidence type="ECO:0000256" key="3">
    <source>
        <dbReference type="SAM" id="MobiDB-lite"/>
    </source>
</evidence>
<dbReference type="GO" id="GO:0030247">
    <property type="term" value="F:polysaccharide binding"/>
    <property type="evidence" value="ECO:0007669"/>
    <property type="project" value="UniProtKB-UniRule"/>
</dbReference>
<evidence type="ECO:0000313" key="6">
    <source>
        <dbReference type="Proteomes" id="UP000634660"/>
    </source>
</evidence>
<accession>A0A918R3W2</accession>
<feature type="compositionally biased region" description="Basic residues" evidence="3">
    <location>
        <begin position="126"/>
        <end position="136"/>
    </location>
</feature>
<dbReference type="SUPFAM" id="SSF49384">
    <property type="entry name" value="Carbohydrate-binding domain"/>
    <property type="match status" value="1"/>
</dbReference>
<feature type="region of interest" description="Disordered" evidence="3">
    <location>
        <begin position="35"/>
        <end position="58"/>
    </location>
</feature>
<dbReference type="EMBL" id="BMVX01000019">
    <property type="protein sequence ID" value="GGZ82122.1"/>
    <property type="molecule type" value="Genomic_DNA"/>
</dbReference>
<evidence type="ECO:0000256" key="2">
    <source>
        <dbReference type="ARBA" id="ARBA00023326"/>
    </source>
</evidence>
<keyword evidence="2" id="KW-0119">Carbohydrate metabolism</keyword>
<reference evidence="5" key="1">
    <citation type="journal article" date="2014" name="Int. J. Syst. Evol. Microbiol.">
        <title>Complete genome sequence of Corynebacterium casei LMG S-19264T (=DSM 44701T), isolated from a smear-ripened cheese.</title>
        <authorList>
            <consortium name="US DOE Joint Genome Institute (JGI-PGF)"/>
            <person name="Walter F."/>
            <person name="Albersmeier A."/>
            <person name="Kalinowski J."/>
            <person name="Ruckert C."/>
        </authorList>
    </citation>
    <scope>NUCLEOTIDE SEQUENCE</scope>
    <source>
        <strain evidence="5">JCM 4834</strain>
    </source>
</reference>
<protein>
    <recommendedName>
        <fullName evidence="4">CBM2 domain-containing protein</fullName>
    </recommendedName>
</protein>
<keyword evidence="1" id="KW-0732">Signal</keyword>
<evidence type="ECO:0000256" key="1">
    <source>
        <dbReference type="ARBA" id="ARBA00022729"/>
    </source>
</evidence>
<sequence length="147" mass="15690">MYRNGTKVGTASGTSYTDSGPAAATTYRYQVKARDRAGNTSATSDTLGKATASGGAQSGCTAAFVVTDSWTGAFDAEIRVENTGAATRSWKVTWTWPGNDKVTDFRDAQLTQTGPAVTATGPHGDRQRRQRRHRPGSRQGPRVHGLR</sequence>
<name>A0A918R3W2_9ACTN</name>
<dbReference type="GO" id="GO:0000272">
    <property type="term" value="P:polysaccharide catabolic process"/>
    <property type="evidence" value="ECO:0007669"/>
    <property type="project" value="UniProtKB-KW"/>
</dbReference>